<evidence type="ECO:0000259" key="1">
    <source>
        <dbReference type="SMART" id="SM00359"/>
    </source>
</evidence>
<dbReference type="AlphaFoldDB" id="A0A832YZJ3"/>
<dbReference type="PROSITE" id="PS50890">
    <property type="entry name" value="PUA"/>
    <property type="match status" value="1"/>
</dbReference>
<dbReference type="InterPro" id="IPR036974">
    <property type="entry name" value="PUA_sf"/>
</dbReference>
<name>A0A832YZJ3_9CREN</name>
<sequence length="173" mass="19732">MDVILLKCSKPTEFEWRILEHLIAYQFTSYAIPALHELLHRHPKICKSKTTDKIRQVVIEGNTIAITIRASDHVIIPHIPFAKLLHKYLPFPLYRVVVVNEMVSDVMNGWTVFAKHILLADENIRPGDEVLVVDEQDKLLAIGRSILGHREMLTAVYGPAVIIREKVVNNAKV</sequence>
<dbReference type="NCBIfam" id="TIGR00451">
    <property type="entry name" value="unchar_dom_2"/>
    <property type="match status" value="1"/>
</dbReference>
<dbReference type="SUPFAM" id="SSF88697">
    <property type="entry name" value="PUA domain-like"/>
    <property type="match status" value="1"/>
</dbReference>
<feature type="domain" description="PUA" evidence="1">
    <location>
        <begin position="94"/>
        <end position="168"/>
    </location>
</feature>
<dbReference type="SMART" id="SM00359">
    <property type="entry name" value="PUA"/>
    <property type="match status" value="1"/>
</dbReference>
<accession>A0A832YZJ3</accession>
<dbReference type="EMBL" id="DQTV01000097">
    <property type="protein sequence ID" value="HIP57417.1"/>
    <property type="molecule type" value="Genomic_DNA"/>
</dbReference>
<dbReference type="Proteomes" id="UP000605805">
    <property type="component" value="Unassembled WGS sequence"/>
</dbReference>
<dbReference type="Pfam" id="PF01472">
    <property type="entry name" value="PUA"/>
    <property type="match status" value="1"/>
</dbReference>
<dbReference type="GO" id="GO:0003723">
    <property type="term" value="F:RNA binding"/>
    <property type="evidence" value="ECO:0007669"/>
    <property type="project" value="InterPro"/>
</dbReference>
<dbReference type="InterPro" id="IPR038250">
    <property type="entry name" value="TGT_C2_sf"/>
</dbReference>
<dbReference type="InterPro" id="IPR015947">
    <property type="entry name" value="PUA-like_sf"/>
</dbReference>
<gene>
    <name evidence="2" type="ORF">EYH02_05055</name>
</gene>
<dbReference type="SUPFAM" id="SSF88802">
    <property type="entry name" value="Pre-PUA domain"/>
    <property type="match status" value="1"/>
</dbReference>
<dbReference type="Gene3D" id="3.10.450.90">
    <property type="entry name" value="ArcTGT, C2 domain"/>
    <property type="match status" value="1"/>
</dbReference>
<evidence type="ECO:0000313" key="2">
    <source>
        <dbReference type="EMBL" id="HIP57417.1"/>
    </source>
</evidence>
<proteinExistence type="predicted"/>
<reference evidence="2" key="1">
    <citation type="journal article" date="2020" name="ISME J.">
        <title>Gammaproteobacteria mediating utilization of methyl-, sulfur- and petroleum organic compounds in deep ocean hydrothermal plumes.</title>
        <authorList>
            <person name="Zhou Z."/>
            <person name="Liu Y."/>
            <person name="Pan J."/>
            <person name="Cron B.R."/>
            <person name="Toner B.M."/>
            <person name="Anantharaman K."/>
            <person name="Breier J.A."/>
            <person name="Dick G.J."/>
            <person name="Li M."/>
        </authorList>
    </citation>
    <scope>NUCLEOTIDE SEQUENCE</scope>
    <source>
        <strain evidence="2">SZUA-1435</strain>
    </source>
</reference>
<protein>
    <submittedName>
        <fullName evidence="2">Pseudouridine synthase</fullName>
    </submittedName>
</protein>
<dbReference type="InterPro" id="IPR004521">
    <property type="entry name" value="Uncharacterised_CHP00451"/>
</dbReference>
<dbReference type="InterPro" id="IPR029402">
    <property type="entry name" value="TGT_C2"/>
</dbReference>
<dbReference type="CDD" id="cd21149">
    <property type="entry name" value="PUA_archaeosine_TGT"/>
    <property type="match status" value="1"/>
</dbReference>
<dbReference type="Gene3D" id="2.30.130.10">
    <property type="entry name" value="PUA domain"/>
    <property type="match status" value="1"/>
</dbReference>
<evidence type="ECO:0000313" key="3">
    <source>
        <dbReference type="Proteomes" id="UP000605805"/>
    </source>
</evidence>
<dbReference type="InterPro" id="IPR002478">
    <property type="entry name" value="PUA"/>
</dbReference>
<dbReference type="Pfam" id="PF14810">
    <property type="entry name" value="TGT_C2"/>
    <property type="match status" value="1"/>
</dbReference>
<organism evidence="2 3">
    <name type="scientific">Ignisphaera aggregans</name>
    <dbReference type="NCBI Taxonomy" id="334771"/>
    <lineage>
        <taxon>Archaea</taxon>
        <taxon>Thermoproteota</taxon>
        <taxon>Thermoprotei</taxon>
        <taxon>Desulfurococcales</taxon>
        <taxon>Desulfurococcaceae</taxon>
        <taxon>Ignisphaera</taxon>
    </lineage>
</organism>
<comment type="caution">
    <text evidence="2">The sequence shown here is derived from an EMBL/GenBank/DDBJ whole genome shotgun (WGS) entry which is preliminary data.</text>
</comment>